<evidence type="ECO:0000259" key="7">
    <source>
        <dbReference type="Pfam" id="PF13396"/>
    </source>
</evidence>
<keyword evidence="5 6" id="KW-0472">Membrane</keyword>
<accession>A0ABZ0WAP4</accession>
<evidence type="ECO:0000313" key="9">
    <source>
        <dbReference type="Proteomes" id="UP001325680"/>
    </source>
</evidence>
<keyword evidence="3 6" id="KW-0812">Transmembrane</keyword>
<comment type="subcellular location">
    <subcellularLocation>
        <location evidence="1">Cell membrane</location>
        <topology evidence="1">Multi-pass membrane protein</topology>
    </subcellularLocation>
</comment>
<evidence type="ECO:0000313" key="8">
    <source>
        <dbReference type="EMBL" id="WQD40358.1"/>
    </source>
</evidence>
<evidence type="ECO:0000256" key="6">
    <source>
        <dbReference type="SAM" id="Phobius"/>
    </source>
</evidence>
<sequence>MAALGTNELVIIALLSVMFLIPLLALIDILRNQFKDSSNKIIWALIVLFFPILGGILYFLFGVKQKVSKIDF</sequence>
<feature type="transmembrane region" description="Helical" evidence="6">
    <location>
        <begin position="9"/>
        <end position="29"/>
    </location>
</feature>
<name>A0ABZ0WAP4_9BACT</name>
<keyword evidence="9" id="KW-1185">Reference proteome</keyword>
<dbReference type="Proteomes" id="UP001325680">
    <property type="component" value="Chromosome"/>
</dbReference>
<evidence type="ECO:0000256" key="5">
    <source>
        <dbReference type="ARBA" id="ARBA00023136"/>
    </source>
</evidence>
<feature type="transmembrane region" description="Helical" evidence="6">
    <location>
        <begin position="41"/>
        <end position="61"/>
    </location>
</feature>
<evidence type="ECO:0000256" key="2">
    <source>
        <dbReference type="ARBA" id="ARBA00022475"/>
    </source>
</evidence>
<dbReference type="RefSeq" id="WP_114792055.1">
    <property type="nucleotide sequence ID" value="NZ_CP139960.1"/>
</dbReference>
<proteinExistence type="predicted"/>
<gene>
    <name evidence="8" type="ORF">U0035_09395</name>
</gene>
<dbReference type="Pfam" id="PF13396">
    <property type="entry name" value="PLDc_N"/>
    <property type="match status" value="1"/>
</dbReference>
<feature type="domain" description="Cardiolipin synthase N-terminal" evidence="7">
    <location>
        <begin position="23"/>
        <end position="62"/>
    </location>
</feature>
<protein>
    <submittedName>
        <fullName evidence="8">PLD nuclease N-terminal domain-containing protein</fullName>
    </submittedName>
</protein>
<keyword evidence="4 6" id="KW-1133">Transmembrane helix</keyword>
<evidence type="ECO:0000256" key="4">
    <source>
        <dbReference type="ARBA" id="ARBA00022989"/>
    </source>
</evidence>
<organism evidence="8 9">
    <name type="scientific">Niabella yanshanensis</name>
    <dbReference type="NCBI Taxonomy" id="577386"/>
    <lineage>
        <taxon>Bacteria</taxon>
        <taxon>Pseudomonadati</taxon>
        <taxon>Bacteroidota</taxon>
        <taxon>Chitinophagia</taxon>
        <taxon>Chitinophagales</taxon>
        <taxon>Chitinophagaceae</taxon>
        <taxon>Niabella</taxon>
    </lineage>
</organism>
<dbReference type="InterPro" id="IPR027379">
    <property type="entry name" value="CLS_N"/>
</dbReference>
<evidence type="ECO:0000256" key="1">
    <source>
        <dbReference type="ARBA" id="ARBA00004651"/>
    </source>
</evidence>
<reference evidence="8 9" key="1">
    <citation type="submission" date="2023-12" db="EMBL/GenBank/DDBJ databases">
        <title>Genome sequencing and assembly of bacterial species from a model synthetic community.</title>
        <authorList>
            <person name="Hogle S.L."/>
        </authorList>
    </citation>
    <scope>NUCLEOTIDE SEQUENCE [LARGE SCALE GENOMIC DNA]</scope>
    <source>
        <strain evidence="8 9">HAMBI_3031</strain>
    </source>
</reference>
<keyword evidence="2" id="KW-1003">Cell membrane</keyword>
<evidence type="ECO:0000256" key="3">
    <source>
        <dbReference type="ARBA" id="ARBA00022692"/>
    </source>
</evidence>
<dbReference type="EMBL" id="CP139960">
    <property type="protein sequence ID" value="WQD40358.1"/>
    <property type="molecule type" value="Genomic_DNA"/>
</dbReference>